<dbReference type="Pfam" id="PF17963">
    <property type="entry name" value="Big_9"/>
    <property type="match status" value="1"/>
</dbReference>
<dbReference type="GO" id="GO:0030036">
    <property type="term" value="P:actin cytoskeleton organization"/>
    <property type="evidence" value="ECO:0007669"/>
    <property type="project" value="InterPro"/>
</dbReference>
<dbReference type="PANTHER" id="PTHR38537">
    <property type="entry name" value="JITTERBUG, ISOFORM N"/>
    <property type="match status" value="1"/>
</dbReference>
<organism evidence="6 7">
    <name type="scientific">Striga hermonthica</name>
    <name type="common">Purple witchweed</name>
    <name type="synonym">Buchnera hermonthica</name>
    <dbReference type="NCBI Taxonomy" id="68872"/>
    <lineage>
        <taxon>Eukaryota</taxon>
        <taxon>Viridiplantae</taxon>
        <taxon>Streptophyta</taxon>
        <taxon>Embryophyta</taxon>
        <taxon>Tracheophyta</taxon>
        <taxon>Spermatophyta</taxon>
        <taxon>Magnoliopsida</taxon>
        <taxon>eudicotyledons</taxon>
        <taxon>Gunneridae</taxon>
        <taxon>Pentapetalae</taxon>
        <taxon>asterids</taxon>
        <taxon>lamiids</taxon>
        <taxon>Lamiales</taxon>
        <taxon>Orobanchaceae</taxon>
        <taxon>Buchnereae</taxon>
        <taxon>Striga</taxon>
    </lineage>
</organism>
<dbReference type="InterPro" id="IPR056434">
    <property type="entry name" value="Ig_GEX2_N"/>
</dbReference>
<dbReference type="GO" id="GO:0048235">
    <property type="term" value="P:pollen sperm cell differentiation"/>
    <property type="evidence" value="ECO:0007669"/>
    <property type="project" value="TreeGrafter"/>
</dbReference>
<dbReference type="Gene3D" id="2.60.40.10">
    <property type="entry name" value="Immunoglobulins"/>
    <property type="match status" value="2"/>
</dbReference>
<evidence type="ECO:0000256" key="4">
    <source>
        <dbReference type="SAM" id="SignalP"/>
    </source>
</evidence>
<keyword evidence="3" id="KW-1133">Transmembrane helix</keyword>
<feature type="domain" description="GEX2 N-terminal Ig-like" evidence="5">
    <location>
        <begin position="141"/>
        <end position="245"/>
    </location>
</feature>
<proteinExistence type="predicted"/>
<gene>
    <name evidence="6" type="ORF">SHERM_17093</name>
</gene>
<dbReference type="GO" id="GO:0051015">
    <property type="term" value="F:actin filament binding"/>
    <property type="evidence" value="ECO:0007669"/>
    <property type="project" value="InterPro"/>
</dbReference>
<feature type="signal peptide" evidence="4">
    <location>
        <begin position="1"/>
        <end position="25"/>
    </location>
</feature>
<evidence type="ECO:0000259" key="5">
    <source>
        <dbReference type="Pfam" id="PF23616"/>
    </source>
</evidence>
<feature type="chain" id="PRO_5040393967" evidence="4">
    <location>
        <begin position="26"/>
        <end position="965"/>
    </location>
</feature>
<evidence type="ECO:0000313" key="7">
    <source>
        <dbReference type="Proteomes" id="UP001153555"/>
    </source>
</evidence>
<dbReference type="SUPFAM" id="SSF81296">
    <property type="entry name" value="E set domains"/>
    <property type="match status" value="2"/>
</dbReference>
<feature type="transmembrane region" description="Helical" evidence="3">
    <location>
        <begin position="884"/>
        <end position="905"/>
    </location>
</feature>
<dbReference type="PROSITE" id="PS50194">
    <property type="entry name" value="FILAMIN_REPEAT"/>
    <property type="match status" value="1"/>
</dbReference>
<keyword evidence="7" id="KW-1185">Reference proteome</keyword>
<dbReference type="PANTHER" id="PTHR38537:SF8">
    <property type="entry name" value="FILAMIN-A"/>
    <property type="match status" value="1"/>
</dbReference>
<evidence type="ECO:0000256" key="2">
    <source>
        <dbReference type="PROSITE-ProRule" id="PRU00087"/>
    </source>
</evidence>
<protein>
    <submittedName>
        <fullName evidence="6">Protein GAMETE EXPRESSED 2</fullName>
    </submittedName>
</protein>
<accession>A0A9N7R9I4</accession>
<dbReference type="InterPro" id="IPR014756">
    <property type="entry name" value="Ig_E-set"/>
</dbReference>
<keyword evidence="4" id="KW-0732">Signal</keyword>
<dbReference type="Gene3D" id="2.60.40.3440">
    <property type="match status" value="1"/>
</dbReference>
<name>A0A9N7R9I4_STRHE</name>
<keyword evidence="3" id="KW-0812">Transmembrane</keyword>
<dbReference type="EMBL" id="CACSLK010015970">
    <property type="protein sequence ID" value="CAA0817518.1"/>
    <property type="molecule type" value="Genomic_DNA"/>
</dbReference>
<dbReference type="AlphaFoldDB" id="A0A9N7R9I4"/>
<comment type="caution">
    <text evidence="6">The sequence shown here is derived from an EMBL/GenBank/DDBJ whole genome shotgun (WGS) entry which is preliminary data.</text>
</comment>
<dbReference type="Proteomes" id="UP001153555">
    <property type="component" value="Unassembled WGS sequence"/>
</dbReference>
<dbReference type="InterPro" id="IPR013783">
    <property type="entry name" value="Ig-like_fold"/>
</dbReference>
<feature type="domain" description="GEX2 N-terminal Ig-like" evidence="5">
    <location>
        <begin position="31"/>
        <end position="131"/>
    </location>
</feature>
<evidence type="ECO:0000256" key="3">
    <source>
        <dbReference type="SAM" id="Phobius"/>
    </source>
</evidence>
<feature type="repeat" description="Filamin" evidence="2">
    <location>
        <begin position="444"/>
        <end position="482"/>
    </location>
</feature>
<keyword evidence="1" id="KW-0677">Repeat</keyword>
<sequence>MASQVLLLLPLVTLFFLFFPQPAKQESAPIPAFAFGWLDEKDSFAAGDIATIKVTVLGNYDTGKYDSPFNPNITVNDRTGNSSFITGLILNFNGGTQNWSILFTPIMVGLFHVLIEDVHFRVMDASLQFQVEPGLMYPAAGILSWADGVDEFVAGTRAEILILPKDAFGNNVSLDGQGSAFHHNFTLFALTPNGSSENLLDIAHKGWNQQGYISIEFITITAGSLFLHVEIENQTLHDSPLPFSVIPGSLDVHSCIARLNIETKYFQLFSKMEGSIHQHDQYGNLVPQLYAFDIEVIEFGTNLSMPVADLILKDISPGIQSFTFSLHEPGKFTLFTGNSSHKASDFDVYYIPEKSGYDEIRVFCGNIPLNGGNPFRNKVSPGNVNVSLSGVVKFAEKVPKLIKNEIIVRLVDSFHNPVLQQESKLKLEMASINKSASRVWNFTDNNDGSYRAKYLVHDIGTYEICASYNVQRFAPCPFGVNVYHSEYFPKAYNDTIPVWEDESVAFNVLENDYFAGGNASILKYTKPGHGSILQSGAFFRYTPYRGLYGNDTFSYTITDINGNLASGAVDLLILCRPPQFASFPSNLLATEDEISPRFGGFSRFEITYSDSSENISVTLSSKSGNILLFPSQMQFWQPRLNELSVNRGSQMPNELTLVGFIDAINSALQSIQYLGNANFCGPDTIRVSTMNKNGRNDLDVPIYVQPINDPPFINIPSFIVMDDLSDGVLVFGQQGGKFDFIVDPDVENFPGNRSRFSIMVSMEVSAGLLSTSLPAELIGSTEVKTKTGYQWQPLLTFVTISRHFLVKAKGIRFRGPIDESNNILRQLSYHEGEHGAVLTLSVNDLGNHGCYPDCAEMMSVSLFAESSVNIVKHRPMSSLAAHTLGSAIVVESFLVFFLGLGLLFYTNCSYSMDSSLTINISVLEHIPSTQGTLVSKSLKDHNCWEDLKNEVPKSTNTMENVHPRE</sequence>
<dbReference type="InterPro" id="IPR017868">
    <property type="entry name" value="Filamin/ABP280_repeat-like"/>
</dbReference>
<dbReference type="InterPro" id="IPR044801">
    <property type="entry name" value="Filamin"/>
</dbReference>
<evidence type="ECO:0000256" key="1">
    <source>
        <dbReference type="ARBA" id="ARBA00022737"/>
    </source>
</evidence>
<keyword evidence="3" id="KW-0472">Membrane</keyword>
<dbReference type="OrthoDB" id="5334309at2759"/>
<evidence type="ECO:0000313" key="6">
    <source>
        <dbReference type="EMBL" id="CAA0817518.1"/>
    </source>
</evidence>
<reference evidence="6" key="1">
    <citation type="submission" date="2019-12" db="EMBL/GenBank/DDBJ databases">
        <authorList>
            <person name="Scholes J."/>
        </authorList>
    </citation>
    <scope>NUCLEOTIDE SEQUENCE</scope>
</reference>
<dbReference type="Pfam" id="PF23616">
    <property type="entry name" value="Ig_GEX2_N"/>
    <property type="match status" value="2"/>
</dbReference>